<proteinExistence type="predicted"/>
<accession>A0ABD2CG11</accession>
<reference evidence="1 2" key="1">
    <citation type="journal article" date="2024" name="Ann. Entomol. Soc. Am.">
        <title>Genomic analyses of the southern and eastern yellowjacket wasps (Hymenoptera: Vespidae) reveal evolutionary signatures of social life.</title>
        <authorList>
            <person name="Catto M.A."/>
            <person name="Caine P.B."/>
            <person name="Orr S.E."/>
            <person name="Hunt B.G."/>
            <person name="Goodisman M.A.D."/>
        </authorList>
    </citation>
    <scope>NUCLEOTIDE SEQUENCE [LARGE SCALE GENOMIC DNA]</scope>
    <source>
        <strain evidence="1">232</strain>
        <tissue evidence="1">Head and thorax</tissue>
    </source>
</reference>
<dbReference type="Proteomes" id="UP001607303">
    <property type="component" value="Unassembled WGS sequence"/>
</dbReference>
<dbReference type="EMBL" id="JAYRBN010000053">
    <property type="protein sequence ID" value="KAL2744013.1"/>
    <property type="molecule type" value="Genomic_DNA"/>
</dbReference>
<protein>
    <submittedName>
        <fullName evidence="1">Uncharacterized protein</fullName>
    </submittedName>
</protein>
<evidence type="ECO:0000313" key="1">
    <source>
        <dbReference type="EMBL" id="KAL2744013.1"/>
    </source>
</evidence>
<name>A0ABD2CG11_VESMC</name>
<comment type="caution">
    <text evidence="1">The sequence shown here is derived from an EMBL/GenBank/DDBJ whole genome shotgun (WGS) entry which is preliminary data.</text>
</comment>
<sequence length="86" mass="9501">MMFDLGMKGGHARRMSHERHPSGSAFLGILSHPEESVGVEWTNSDSITYGRKSRAAKLLKNELTTCCLVKLSVTLHKATLLQAFNT</sequence>
<keyword evidence="2" id="KW-1185">Reference proteome</keyword>
<dbReference type="AlphaFoldDB" id="A0ABD2CG11"/>
<gene>
    <name evidence="1" type="ORF">V1477_007889</name>
</gene>
<evidence type="ECO:0000313" key="2">
    <source>
        <dbReference type="Proteomes" id="UP001607303"/>
    </source>
</evidence>
<organism evidence="1 2">
    <name type="scientific">Vespula maculifrons</name>
    <name type="common">Eastern yellow jacket</name>
    <name type="synonym">Wasp</name>
    <dbReference type="NCBI Taxonomy" id="7453"/>
    <lineage>
        <taxon>Eukaryota</taxon>
        <taxon>Metazoa</taxon>
        <taxon>Ecdysozoa</taxon>
        <taxon>Arthropoda</taxon>
        <taxon>Hexapoda</taxon>
        <taxon>Insecta</taxon>
        <taxon>Pterygota</taxon>
        <taxon>Neoptera</taxon>
        <taxon>Endopterygota</taxon>
        <taxon>Hymenoptera</taxon>
        <taxon>Apocrita</taxon>
        <taxon>Aculeata</taxon>
        <taxon>Vespoidea</taxon>
        <taxon>Vespidae</taxon>
        <taxon>Vespinae</taxon>
        <taxon>Vespula</taxon>
    </lineage>
</organism>